<keyword evidence="3" id="KW-0547">Nucleotide-binding</keyword>
<evidence type="ECO:0000256" key="5">
    <source>
        <dbReference type="ARBA" id="ARBA00022840"/>
    </source>
</evidence>
<evidence type="ECO:0000256" key="1">
    <source>
        <dbReference type="ARBA" id="ARBA00022527"/>
    </source>
</evidence>
<evidence type="ECO:0000256" key="3">
    <source>
        <dbReference type="ARBA" id="ARBA00022741"/>
    </source>
</evidence>
<comment type="caution">
    <text evidence="7">The sequence shown here is derived from an EMBL/GenBank/DDBJ whole genome shotgun (WGS) entry which is preliminary data.</text>
</comment>
<dbReference type="EMBL" id="CACTIH010003905">
    <property type="protein sequence ID" value="CAA2987149.1"/>
    <property type="molecule type" value="Genomic_DNA"/>
</dbReference>
<name>A0A8S0S6G8_OLEEU</name>
<dbReference type="InterPro" id="IPR011009">
    <property type="entry name" value="Kinase-like_dom_sf"/>
</dbReference>
<dbReference type="PANTHER" id="PTHR27002">
    <property type="entry name" value="RECEPTOR-LIKE SERINE/THREONINE-PROTEIN KINASE SD1-8"/>
    <property type="match status" value="1"/>
</dbReference>
<dbReference type="AlphaFoldDB" id="A0A8S0S6G8"/>
<proteinExistence type="predicted"/>
<evidence type="ECO:0000313" key="7">
    <source>
        <dbReference type="EMBL" id="CAA2987149.1"/>
    </source>
</evidence>
<protein>
    <submittedName>
        <fullName evidence="7">G-type lectin S-receptor-like serine/threonine-protein kinase At1g11300</fullName>
    </submittedName>
</protein>
<dbReference type="OrthoDB" id="913617at2759"/>
<dbReference type="InterPro" id="IPR000719">
    <property type="entry name" value="Prot_kinase_dom"/>
</dbReference>
<dbReference type="GO" id="GO:0004674">
    <property type="term" value="F:protein serine/threonine kinase activity"/>
    <property type="evidence" value="ECO:0007669"/>
    <property type="project" value="UniProtKB-KW"/>
</dbReference>
<dbReference type="Gene3D" id="3.30.200.20">
    <property type="entry name" value="Phosphorylase Kinase, domain 1"/>
    <property type="match status" value="1"/>
</dbReference>
<evidence type="ECO:0000313" key="8">
    <source>
        <dbReference type="Proteomes" id="UP000594638"/>
    </source>
</evidence>
<keyword evidence="4 7" id="KW-0418">Kinase</keyword>
<evidence type="ECO:0000259" key="6">
    <source>
        <dbReference type="PROSITE" id="PS50011"/>
    </source>
</evidence>
<keyword evidence="2" id="KW-0808">Transferase</keyword>
<evidence type="ECO:0000256" key="2">
    <source>
        <dbReference type="ARBA" id="ARBA00022679"/>
    </source>
</evidence>
<keyword evidence="1" id="KW-0723">Serine/threonine-protein kinase</keyword>
<dbReference type="GO" id="GO:0005524">
    <property type="term" value="F:ATP binding"/>
    <property type="evidence" value="ECO:0007669"/>
    <property type="project" value="UniProtKB-KW"/>
</dbReference>
<keyword evidence="8" id="KW-1185">Reference proteome</keyword>
<feature type="domain" description="Protein kinase" evidence="6">
    <location>
        <begin position="55"/>
        <end position="90"/>
    </location>
</feature>
<evidence type="ECO:0000256" key="4">
    <source>
        <dbReference type="ARBA" id="ARBA00022777"/>
    </source>
</evidence>
<accession>A0A8S0S6G8</accession>
<dbReference type="SUPFAM" id="SSF56112">
    <property type="entry name" value="Protein kinase-like (PK-like)"/>
    <property type="match status" value="1"/>
</dbReference>
<gene>
    <name evidence="7" type="ORF">OLEA9_A005057</name>
</gene>
<dbReference type="PROSITE" id="PS50011">
    <property type="entry name" value="PROTEIN_KINASE_DOM"/>
    <property type="match status" value="1"/>
</dbReference>
<keyword evidence="5" id="KW-0067">ATP-binding</keyword>
<dbReference type="Gramene" id="OE9A005057T1">
    <property type="protein sequence ID" value="OE9A005057C1"/>
    <property type="gene ID" value="OE9A005057"/>
</dbReference>
<sequence>MRVILLGLSLIIYYHRRKKNCTKWRTEGSGTEAHNKDYELPMFRASIILKATNNFSVNKKLGQGGYGPVYKGTLEDGQDVAVKRLSKTSM</sequence>
<dbReference type="Proteomes" id="UP000594638">
    <property type="component" value="Unassembled WGS sequence"/>
</dbReference>
<organism evidence="7 8">
    <name type="scientific">Olea europaea subsp. europaea</name>
    <dbReference type="NCBI Taxonomy" id="158383"/>
    <lineage>
        <taxon>Eukaryota</taxon>
        <taxon>Viridiplantae</taxon>
        <taxon>Streptophyta</taxon>
        <taxon>Embryophyta</taxon>
        <taxon>Tracheophyta</taxon>
        <taxon>Spermatophyta</taxon>
        <taxon>Magnoliopsida</taxon>
        <taxon>eudicotyledons</taxon>
        <taxon>Gunneridae</taxon>
        <taxon>Pentapetalae</taxon>
        <taxon>asterids</taxon>
        <taxon>lamiids</taxon>
        <taxon>Lamiales</taxon>
        <taxon>Oleaceae</taxon>
        <taxon>Oleeae</taxon>
        <taxon>Olea</taxon>
    </lineage>
</organism>
<reference evidence="7 8" key="1">
    <citation type="submission" date="2019-12" db="EMBL/GenBank/DDBJ databases">
        <authorList>
            <person name="Alioto T."/>
            <person name="Alioto T."/>
            <person name="Gomez Garrido J."/>
        </authorList>
    </citation>
    <scope>NUCLEOTIDE SEQUENCE [LARGE SCALE GENOMIC DNA]</scope>
</reference>
<dbReference type="GO" id="GO:0005886">
    <property type="term" value="C:plasma membrane"/>
    <property type="evidence" value="ECO:0007669"/>
    <property type="project" value="TreeGrafter"/>
</dbReference>
<dbReference type="PANTHER" id="PTHR27002:SF851">
    <property type="entry name" value="G-TYPE LECTIN S-RECEPTOR-LIKE SERINE_THREONINE-PROTEIN KINASE SD1-1"/>
    <property type="match status" value="1"/>
</dbReference>